<organism evidence="2 3">
    <name type="scientific">Altererythrobacter rubellus</name>
    <dbReference type="NCBI Taxonomy" id="2173831"/>
    <lineage>
        <taxon>Bacteria</taxon>
        <taxon>Pseudomonadati</taxon>
        <taxon>Pseudomonadota</taxon>
        <taxon>Alphaproteobacteria</taxon>
        <taxon>Sphingomonadales</taxon>
        <taxon>Erythrobacteraceae</taxon>
        <taxon>Altererythrobacter</taxon>
    </lineage>
</organism>
<proteinExistence type="predicted"/>
<dbReference type="RefSeq" id="WP_285975610.1">
    <property type="nucleotide sequence ID" value="NZ_CP127221.1"/>
</dbReference>
<evidence type="ECO:0000259" key="1">
    <source>
        <dbReference type="Pfam" id="PF18348"/>
    </source>
</evidence>
<evidence type="ECO:0000313" key="2">
    <source>
        <dbReference type="EMBL" id="WIW95295.1"/>
    </source>
</evidence>
<dbReference type="KEGG" id="arue:QQX03_10120"/>
<gene>
    <name evidence="2" type="ORF">QQX03_10120</name>
</gene>
<accession>A0A9Y2B755</accession>
<evidence type="ECO:0000313" key="3">
    <source>
        <dbReference type="Proteomes" id="UP001231445"/>
    </source>
</evidence>
<dbReference type="Pfam" id="PF18348">
    <property type="entry name" value="SH3_16"/>
    <property type="match status" value="1"/>
</dbReference>
<feature type="domain" description="Bacterial dipeptidyl-peptidase SH3" evidence="1">
    <location>
        <begin position="67"/>
        <end position="111"/>
    </location>
</feature>
<dbReference type="InterPro" id="IPR041382">
    <property type="entry name" value="SH3_16"/>
</dbReference>
<keyword evidence="3" id="KW-1185">Reference proteome</keyword>
<protein>
    <recommendedName>
        <fullName evidence="1">Bacterial dipeptidyl-peptidase SH3 domain-containing protein</fullName>
    </recommendedName>
</protein>
<dbReference type="Proteomes" id="UP001231445">
    <property type="component" value="Chromosome"/>
</dbReference>
<dbReference type="EMBL" id="CP127221">
    <property type="protein sequence ID" value="WIW95295.1"/>
    <property type="molecule type" value="Genomic_DNA"/>
</dbReference>
<sequence>MSDVTTYEVPDGPLNLAGPVARPAPGTLPLRGDLAHIALAGRHLAAHYVIPTQRHIGDAAVEMHLAGRDDSDVVRELATGTALEVLDIAGEWAWVCLAPEGPSGYVRIAQLAPADT</sequence>
<dbReference type="AlphaFoldDB" id="A0A9Y2B755"/>
<name>A0A9Y2B755_9SPHN</name>
<reference evidence="2 3" key="1">
    <citation type="submission" date="2023-06" db="EMBL/GenBank/DDBJ databases">
        <title>Altererythrobacter rubellus NBRC 112769 genome.</title>
        <authorList>
            <person name="Zhang K."/>
        </authorList>
    </citation>
    <scope>NUCLEOTIDE SEQUENCE [LARGE SCALE GENOMIC DNA]</scope>
    <source>
        <strain evidence="2 3">NBRC 112769</strain>
    </source>
</reference>